<proteinExistence type="predicted"/>
<evidence type="ECO:0000313" key="2">
    <source>
        <dbReference type="Proteomes" id="UP000036902"/>
    </source>
</evidence>
<dbReference type="KEGG" id="thu:AC731_005360"/>
<organism evidence="1 2">
    <name type="scientific">Thauera humireducens</name>
    <dbReference type="NCBI Taxonomy" id="1134435"/>
    <lineage>
        <taxon>Bacteria</taxon>
        <taxon>Pseudomonadati</taxon>
        <taxon>Pseudomonadota</taxon>
        <taxon>Betaproteobacteria</taxon>
        <taxon>Rhodocyclales</taxon>
        <taxon>Zoogloeaceae</taxon>
        <taxon>Thauera</taxon>
    </lineage>
</organism>
<accession>A0A127K379</accession>
<dbReference type="RefSeq" id="WP_048709843.1">
    <property type="nucleotide sequence ID" value="NZ_CP014646.1"/>
</dbReference>
<reference evidence="2" key="1">
    <citation type="submission" date="2016-03" db="EMBL/GenBank/DDBJ databases">
        <authorList>
            <person name="Ma C."/>
            <person name="Zhou S."/>
            <person name="Yang G."/>
        </authorList>
    </citation>
    <scope>NUCLEOTIDE SEQUENCE [LARGE SCALE GENOMIC DNA]</scope>
    <source>
        <strain evidence="2">SgZ-1</strain>
    </source>
</reference>
<dbReference type="Gene3D" id="2.40.30.180">
    <property type="entry name" value="Ubiquitin-activating enzyme E1, FCCH domain"/>
    <property type="match status" value="1"/>
</dbReference>
<name>A0A127K379_9RHOO</name>
<evidence type="ECO:0000313" key="1">
    <source>
        <dbReference type="EMBL" id="AMO36413.1"/>
    </source>
</evidence>
<gene>
    <name evidence="1" type="ORF">AC731_005360</name>
</gene>
<dbReference type="AlphaFoldDB" id="A0A127K379"/>
<keyword evidence="2" id="KW-1185">Reference proteome</keyword>
<dbReference type="STRING" id="1134435.AC731_005360"/>
<dbReference type="EMBL" id="CP014646">
    <property type="protein sequence ID" value="AMO36413.1"/>
    <property type="molecule type" value="Genomic_DNA"/>
</dbReference>
<sequence length="184" mass="19514">MWETNVLVYKPITAIAQSAPVRITATAHGLPDGWNAAVMGALGMTDLNAENNPPKDAEFRPATVVSADDVEFNPINAARFKAYQSGGHLVYYAPGELGGAVARMQIKDKVGGNVLHTLRSDGASPNISFDLAKSRIVLRIEAAESAAFAWKAGVYDLEIEDATGVVTPLLYGAVAVTREVTTIT</sequence>
<dbReference type="InterPro" id="IPR042302">
    <property type="entry name" value="E1_FCCH_sf"/>
</dbReference>
<protein>
    <submittedName>
        <fullName evidence="1">Uncharacterized protein</fullName>
    </submittedName>
</protein>
<dbReference type="Proteomes" id="UP000036902">
    <property type="component" value="Chromosome"/>
</dbReference>